<proteinExistence type="predicted"/>
<sequence length="111" mass="11853">MMEKDKLQVTGSQRLATQLLQQSRFVRREAGPDASGIREEDLVDVEKEPVHGLAKHGSPRSVGFCAPVILLRPRAQLWWGAPQIANPSAGAAGASALEASLARALKNGAGW</sequence>
<dbReference type="RefSeq" id="XP_018663191.1">
    <property type="nucleotide sequence ID" value="XM_018803494.1"/>
</dbReference>
<dbReference type="Proteomes" id="UP000054821">
    <property type="component" value="Unassembled WGS sequence"/>
</dbReference>
<name>A0A2P4ZPB3_9HYPO</name>
<keyword evidence="2" id="KW-1185">Reference proteome</keyword>
<evidence type="ECO:0000313" key="1">
    <source>
        <dbReference type="EMBL" id="PON26106.1"/>
    </source>
</evidence>
<accession>A0A2P4ZPB3</accession>
<reference evidence="1 2" key="1">
    <citation type="journal article" date="2016" name="Genome Announc.">
        <title>Draft Whole-Genome Sequence of Trichoderma gamsii T6085, a Promising Biocontrol Agent of Fusarium Head Blight on Wheat.</title>
        <authorList>
            <person name="Baroncelli R."/>
            <person name="Zapparata A."/>
            <person name="Piaggeschi G."/>
            <person name="Sarrocco S."/>
            <person name="Vannacci G."/>
        </authorList>
    </citation>
    <scope>NUCLEOTIDE SEQUENCE [LARGE SCALE GENOMIC DNA]</scope>
    <source>
        <strain evidence="1 2">T6085</strain>
    </source>
</reference>
<organism evidence="1 2">
    <name type="scientific">Trichoderma gamsii</name>
    <dbReference type="NCBI Taxonomy" id="398673"/>
    <lineage>
        <taxon>Eukaryota</taxon>
        <taxon>Fungi</taxon>
        <taxon>Dikarya</taxon>
        <taxon>Ascomycota</taxon>
        <taxon>Pezizomycotina</taxon>
        <taxon>Sordariomycetes</taxon>
        <taxon>Hypocreomycetidae</taxon>
        <taxon>Hypocreales</taxon>
        <taxon>Hypocreaceae</taxon>
        <taxon>Trichoderma</taxon>
    </lineage>
</organism>
<dbReference type="AlphaFoldDB" id="A0A2P4ZPB3"/>
<dbReference type="GeneID" id="29983577"/>
<dbReference type="EMBL" id="JPDN02000015">
    <property type="protein sequence ID" value="PON26106.1"/>
    <property type="molecule type" value="Genomic_DNA"/>
</dbReference>
<comment type="caution">
    <text evidence="1">The sequence shown here is derived from an EMBL/GenBank/DDBJ whole genome shotgun (WGS) entry which is preliminary data.</text>
</comment>
<gene>
    <name evidence="1" type="ORF">TGAM01_v205050</name>
</gene>
<protein>
    <submittedName>
        <fullName evidence="1">Uncharacterized protein</fullName>
    </submittedName>
</protein>
<evidence type="ECO:0000313" key="2">
    <source>
        <dbReference type="Proteomes" id="UP000054821"/>
    </source>
</evidence>